<comment type="subcellular location">
    <subcellularLocation>
        <location evidence="2">Membrane</location>
        <topology evidence="2">Multi-pass membrane protein</topology>
    </subcellularLocation>
</comment>
<dbReference type="InterPro" id="IPR000092">
    <property type="entry name" value="Polyprenyl_synt"/>
</dbReference>
<dbReference type="NCBIfam" id="TIGR01879">
    <property type="entry name" value="hydantase"/>
    <property type="match status" value="1"/>
</dbReference>
<accession>A0A812Q3T8</accession>
<dbReference type="GO" id="GO:0008299">
    <property type="term" value="P:isoprenoid biosynthetic process"/>
    <property type="evidence" value="ECO:0007669"/>
    <property type="project" value="UniProtKB-KW"/>
</dbReference>
<dbReference type="CDD" id="cd03884">
    <property type="entry name" value="M20_bAS"/>
    <property type="match status" value="1"/>
</dbReference>
<evidence type="ECO:0000256" key="6">
    <source>
        <dbReference type="ARBA" id="ARBA00022723"/>
    </source>
</evidence>
<dbReference type="PROSITE" id="PS00444">
    <property type="entry name" value="POLYPRENYL_SYNTHASE_2"/>
    <property type="match status" value="1"/>
</dbReference>
<evidence type="ECO:0000256" key="14">
    <source>
        <dbReference type="SAM" id="Phobius"/>
    </source>
</evidence>
<gene>
    <name evidence="16" type="primary">hyuC</name>
    <name evidence="16" type="ORF">SPIL2461_LOCUS9054</name>
</gene>
<dbReference type="InterPro" id="IPR001296">
    <property type="entry name" value="Glyco_trans_1"/>
</dbReference>
<name>A0A812Q3T8_SYMPI</name>
<dbReference type="InterPro" id="IPR008949">
    <property type="entry name" value="Isoprenoid_synthase_dom_sf"/>
</dbReference>
<evidence type="ECO:0000256" key="9">
    <source>
        <dbReference type="ARBA" id="ARBA00022989"/>
    </source>
</evidence>
<dbReference type="InterPro" id="IPR033749">
    <property type="entry name" value="Polyprenyl_synt_CS"/>
</dbReference>
<keyword evidence="17" id="KW-1185">Reference proteome</keyword>
<feature type="transmembrane region" description="Helical" evidence="14">
    <location>
        <begin position="1761"/>
        <end position="1785"/>
    </location>
</feature>
<feature type="region of interest" description="Disordered" evidence="13">
    <location>
        <begin position="1277"/>
        <end position="1333"/>
    </location>
</feature>
<dbReference type="GO" id="GO:0046872">
    <property type="term" value="F:metal ion binding"/>
    <property type="evidence" value="ECO:0007669"/>
    <property type="project" value="UniProtKB-KW"/>
</dbReference>
<dbReference type="Pfam" id="PF03176">
    <property type="entry name" value="MMPL"/>
    <property type="match status" value="1"/>
</dbReference>
<keyword evidence="4" id="KW-0328">Glycosyltransferase</keyword>
<evidence type="ECO:0000256" key="12">
    <source>
        <dbReference type="SAM" id="Coils"/>
    </source>
</evidence>
<dbReference type="OrthoDB" id="4676at2759"/>
<dbReference type="SFLD" id="SFLDS00005">
    <property type="entry name" value="Isoprenoid_Synthase_Type_I"/>
    <property type="match status" value="1"/>
</dbReference>
<dbReference type="PANTHER" id="PTHR32494:SF5">
    <property type="entry name" value="ALLANTOATE AMIDOHYDROLASE"/>
    <property type="match status" value="1"/>
</dbReference>
<evidence type="ECO:0000256" key="5">
    <source>
        <dbReference type="ARBA" id="ARBA00022692"/>
    </source>
</evidence>
<feature type="transmembrane region" description="Helical" evidence="14">
    <location>
        <begin position="1723"/>
        <end position="1749"/>
    </location>
</feature>
<evidence type="ECO:0000256" key="2">
    <source>
        <dbReference type="ARBA" id="ARBA00004141"/>
    </source>
</evidence>
<dbReference type="InterPro" id="IPR053378">
    <property type="entry name" value="Prenyl_diphosphate_synthase"/>
</dbReference>
<keyword evidence="6" id="KW-0479">Metal-binding</keyword>
<dbReference type="GO" id="GO:0004659">
    <property type="term" value="F:prenyltransferase activity"/>
    <property type="evidence" value="ECO:0007669"/>
    <property type="project" value="InterPro"/>
</dbReference>
<dbReference type="Pfam" id="PF00534">
    <property type="entry name" value="Glycos_transf_1"/>
    <property type="match status" value="1"/>
</dbReference>
<keyword evidence="8" id="KW-0460">Magnesium</keyword>
<dbReference type="Gene3D" id="1.10.600.10">
    <property type="entry name" value="Farnesyl Diphosphate Synthase"/>
    <property type="match status" value="1"/>
</dbReference>
<dbReference type="NCBIfam" id="NF009527">
    <property type="entry name" value="PRK12891.1"/>
    <property type="match status" value="1"/>
</dbReference>
<dbReference type="Gene3D" id="3.40.630.10">
    <property type="entry name" value="Zn peptidases"/>
    <property type="match status" value="1"/>
</dbReference>
<evidence type="ECO:0000256" key="4">
    <source>
        <dbReference type="ARBA" id="ARBA00022676"/>
    </source>
</evidence>
<dbReference type="Pfam" id="PF01546">
    <property type="entry name" value="Peptidase_M20"/>
    <property type="match status" value="1"/>
</dbReference>
<dbReference type="InterPro" id="IPR002933">
    <property type="entry name" value="Peptidase_M20"/>
</dbReference>
<evidence type="ECO:0000256" key="8">
    <source>
        <dbReference type="ARBA" id="ARBA00022842"/>
    </source>
</evidence>
<dbReference type="EMBL" id="CAJNIZ010015454">
    <property type="protein sequence ID" value="CAE7373172.1"/>
    <property type="molecule type" value="Genomic_DNA"/>
</dbReference>
<evidence type="ECO:0000259" key="15">
    <source>
        <dbReference type="PROSITE" id="PS50156"/>
    </source>
</evidence>
<dbReference type="Gene3D" id="3.30.70.360">
    <property type="match status" value="1"/>
</dbReference>
<evidence type="ECO:0000256" key="1">
    <source>
        <dbReference type="ARBA" id="ARBA00001946"/>
    </source>
</evidence>
<dbReference type="SUPFAM" id="SSF53756">
    <property type="entry name" value="UDP-Glycosyltransferase/glycogen phosphorylase"/>
    <property type="match status" value="1"/>
</dbReference>
<dbReference type="GO" id="GO:0016020">
    <property type="term" value="C:membrane"/>
    <property type="evidence" value="ECO:0007669"/>
    <property type="project" value="UniProtKB-SubCell"/>
</dbReference>
<keyword evidence="4" id="KW-0808">Transferase</keyword>
<keyword evidence="9 14" id="KW-1133">Transmembrane helix</keyword>
<keyword evidence="12" id="KW-0175">Coiled coil</keyword>
<dbReference type="Pfam" id="PF00348">
    <property type="entry name" value="polyprenyl_synt"/>
    <property type="match status" value="1"/>
</dbReference>
<dbReference type="FunFam" id="1.10.600.10:FF:000001">
    <property type="entry name" value="Geranylgeranyl diphosphate synthase"/>
    <property type="match status" value="1"/>
</dbReference>
<evidence type="ECO:0000313" key="17">
    <source>
        <dbReference type="Proteomes" id="UP000649617"/>
    </source>
</evidence>
<dbReference type="GO" id="GO:0016757">
    <property type="term" value="F:glycosyltransferase activity"/>
    <property type="evidence" value="ECO:0007669"/>
    <property type="project" value="UniProtKB-KW"/>
</dbReference>
<dbReference type="PROSITE" id="PS50156">
    <property type="entry name" value="SSD"/>
    <property type="match status" value="1"/>
</dbReference>
<dbReference type="SFLD" id="SFLDG01017">
    <property type="entry name" value="Polyprenyl_Transferase_Like"/>
    <property type="match status" value="1"/>
</dbReference>
<reference evidence="16" key="1">
    <citation type="submission" date="2021-02" db="EMBL/GenBank/DDBJ databases">
        <authorList>
            <person name="Dougan E. K."/>
            <person name="Rhodes N."/>
            <person name="Thang M."/>
            <person name="Chan C."/>
        </authorList>
    </citation>
    <scope>NUCLEOTIDE SEQUENCE</scope>
</reference>
<dbReference type="InterPro" id="IPR011650">
    <property type="entry name" value="Peptidase_M20_dimer"/>
</dbReference>
<feature type="non-terminal residue" evidence="16">
    <location>
        <position position="1"/>
    </location>
</feature>
<feature type="transmembrane region" description="Helical" evidence="14">
    <location>
        <begin position="1633"/>
        <end position="1652"/>
    </location>
</feature>
<keyword evidence="5 14" id="KW-0812">Transmembrane</keyword>
<keyword evidence="7" id="KW-0378">Hydrolase</keyword>
<dbReference type="Gene3D" id="3.40.50.2000">
    <property type="entry name" value="Glycogen Phosphorylase B"/>
    <property type="match status" value="2"/>
</dbReference>
<dbReference type="Gene3D" id="1.20.1640.10">
    <property type="entry name" value="Multidrug efflux transporter AcrB transmembrane domain"/>
    <property type="match status" value="1"/>
</dbReference>
<dbReference type="InterPro" id="IPR004869">
    <property type="entry name" value="MMPL_dom"/>
</dbReference>
<evidence type="ECO:0000256" key="3">
    <source>
        <dbReference type="ARBA" id="ARBA00006706"/>
    </source>
</evidence>
<evidence type="ECO:0000313" key="16">
    <source>
        <dbReference type="EMBL" id="CAE7373172.1"/>
    </source>
</evidence>
<dbReference type="SUPFAM" id="SSF55031">
    <property type="entry name" value="Bacterial exopeptidase dimerisation domain"/>
    <property type="match status" value="1"/>
</dbReference>
<dbReference type="PANTHER" id="PTHR32494">
    <property type="entry name" value="ALLANTOATE DEIMINASE-RELATED"/>
    <property type="match status" value="1"/>
</dbReference>
<proteinExistence type="inferred from homology"/>
<dbReference type="NCBIfam" id="NF006771">
    <property type="entry name" value="PRK09290.1-5"/>
    <property type="match status" value="1"/>
</dbReference>
<dbReference type="NCBIfam" id="NF045485">
    <property type="entry name" value="FPPsyn"/>
    <property type="match status" value="1"/>
</dbReference>
<dbReference type="InterPro" id="IPR010158">
    <property type="entry name" value="Amidase_Cbmase"/>
</dbReference>
<dbReference type="CDD" id="cd00685">
    <property type="entry name" value="Trans_IPPS_HT"/>
    <property type="match status" value="1"/>
</dbReference>
<sequence>MERNLRVDGKRLWDSLMEMAQIGATEKGGVCRLALTDLDRQSRDLFVRWCEAAGCSVTVDGIGNIFARRPGRNNALPPVVTGSHLDSQPTGGKFDGVYGVLAGLEVVRTLNDAGYETEAPLEVAVWTNEEGSRFPPATFGSGAFVGEFDLETCLATRDVDGRSVRAELERIGYLGPEPVGRHPIGAYFEAHIEQGPILEAEGKTIGVVTGGQGQRWYEVTVTGQEAHAGPTPMARRRNALVGAARMIERVDRIGFDFQPDACATVGMILNRPNSRNVIPGQVWFTVDFRHPDGERLAEMDAALRRDFAEIAEAAGLELEIAEIWTLPPTPFDPACVEAVERGARAGGYACRRMVSGAGHDAVYLAKVAPTGMIFVPCEDGISHNEIENATPEDLEAGCNVLLAALLERANAPDSMDGAEGDGLRQRLEARAAEVTTTLEALLPASAAPYATVIEAMRYASLGGGKRLRPFLVVESAALFDVAQAQALRAGAAVEMVHCYSLVHDDLPAMDDSDLRRGRPTAHKRFDEAIAILAGDGLLTEAFTVLADPATHPEAAVRIELVAALAAASGKDGMVGGQMIDMSEGRHALDLAGIKTLQALKTGALIKFSSQAGAILGQAEAEARQRLAGYAEDLGLCFQIVDDLLDVTSTAEDLGKPAGQDEEMGKATFVGMLGVEGARAEAARLAESAAERLAPFGPRGETLRSGPLSVGVTVDLHRGPSAGGHVRCWERFAAAACALPEALDLTVYVLGARETVETLAPNVRLHALPPRLGTERIPFLEQGAGDTDLAGYHPRLAALLPRHDVLHHTHAFALSRTLVRVARRHGIALTASLHTDLERFTRHYTAEILGRSLAGRSLLRRLHLDAVFARREASKVARLLRPCHRVLVSRGEDIDRYAPLVGPARLGRLRRGVDTAGFSPARRDRAWLQRDFAIAPDTPVLLFVGRVDETKRVLTLARAARRLLDAGRRLAVLVVGEGQAQAAVGALLGPAAVLAGQLPEAAVQRAYASADLFVFPSESEVLANVVIEARASGLPVLVAAHDGVSQSLAVPGEDGLVVAGQDPADWAVAIAGLLDDPQRRAAMGARARETVLASWPSWRQVLEEDLLTAWRAAAAEAGEAVHLLGDLGDQALDAAALEHRGELAAAGGQLADVAVEVDVDDPPVAGLVLADQVVDRDHLAGAGDQAVLDDGAAARRLGRALDAPSLAGIAVEARREGGDAEVDEVVDHGLLFLGVELCPVAPGGEPRHARQVEGLLQDRRQVVLAALEAQAVGVAHDMQQGPVDRLHRGGGRFAGPRRGAGQPPDQSPDQQQRRGAGGQSAGQTAQDDAKIDARRGEGFVCGSKHEDSPDHRARMNSVNPREGWLSTWVATLQRRAWPALLVVAVFTALCLWYVVQGLGIDTGTADMIAEDVSFRQNEARFDALFPQFSDTIVAVIDAPTPEDASNAAAALADRLAQAPALFREIYRPGSEAVFARAGLLYLDQEQLYALSDRLVAAQPLLGLLAERPDLRGLAEVLEQAAGRPEMLAGGDAGAALANLLGRMAAVAESQAVGVPDALSWQSLVTGESGSLAASRRFLILRPALAEGALQPAATAIERLRREIEALELTAARGIEVRLTGPVVLDHQELTSVELGGSTAGLLSLLLVALLLGLGLRSGRLVAAMVLTLLVGLIWTAAFATLTVGSLNLISVAFAVLFIGLGVDFGIHACLRYREETRAAAPRPLAAAFGGAGPGILLSAVCAAAGFFAFLPTDYRGLAELGLIAGGGMIVALVATFTVLPALLGLWPLRRVAAPRRGLWGGRRLPRLPQTATLALAAGLSLGAAAAAPQGEFDFDPINLKDPAFESVATFFELAEDIQTTPYLIHVVSAPEQDVAALARDLAAVEQVGSVRRLADFVPKGQDAKLPVLDDLAFVVQPLLLAEPRRGELAPEALDAAFARLQAAARSAAGLA</sequence>
<feature type="compositionally biased region" description="Low complexity" evidence="13">
    <location>
        <begin position="1293"/>
        <end position="1313"/>
    </location>
</feature>
<dbReference type="NCBIfam" id="NF006769">
    <property type="entry name" value="PRK09290.1-3"/>
    <property type="match status" value="1"/>
</dbReference>
<feature type="coiled-coil region" evidence="12">
    <location>
        <begin position="1588"/>
        <end position="1615"/>
    </location>
</feature>
<keyword evidence="10 14" id="KW-0472">Membrane</keyword>
<dbReference type="Proteomes" id="UP000649617">
    <property type="component" value="Unassembled WGS sequence"/>
</dbReference>
<dbReference type="SUPFAM" id="SSF48576">
    <property type="entry name" value="Terpenoid synthases"/>
    <property type="match status" value="1"/>
</dbReference>
<dbReference type="Pfam" id="PF07687">
    <property type="entry name" value="M20_dimer"/>
    <property type="match status" value="1"/>
</dbReference>
<dbReference type="SUPFAM" id="SSF82866">
    <property type="entry name" value="Multidrug efflux transporter AcrB transmembrane domain"/>
    <property type="match status" value="1"/>
</dbReference>
<organism evidence="16 17">
    <name type="scientific">Symbiodinium pilosum</name>
    <name type="common">Dinoflagellate</name>
    <dbReference type="NCBI Taxonomy" id="2952"/>
    <lineage>
        <taxon>Eukaryota</taxon>
        <taxon>Sar</taxon>
        <taxon>Alveolata</taxon>
        <taxon>Dinophyceae</taxon>
        <taxon>Suessiales</taxon>
        <taxon>Symbiodiniaceae</taxon>
        <taxon>Symbiodinium</taxon>
    </lineage>
</organism>
<dbReference type="InterPro" id="IPR036264">
    <property type="entry name" value="Bact_exopeptidase_dim_dom"/>
</dbReference>
<feature type="transmembrane region" description="Helical" evidence="14">
    <location>
        <begin position="1687"/>
        <end position="1711"/>
    </location>
</feature>
<feature type="transmembrane region" description="Helical" evidence="14">
    <location>
        <begin position="1659"/>
        <end position="1681"/>
    </location>
</feature>
<keyword evidence="11" id="KW-0414">Isoprene biosynthesis</keyword>
<evidence type="ECO:0000256" key="11">
    <source>
        <dbReference type="ARBA" id="ARBA00023229"/>
    </source>
</evidence>
<protein>
    <submittedName>
        <fullName evidence="16">HyuC protein</fullName>
    </submittedName>
</protein>
<dbReference type="InterPro" id="IPR000731">
    <property type="entry name" value="SSD"/>
</dbReference>
<evidence type="ECO:0000256" key="10">
    <source>
        <dbReference type="ARBA" id="ARBA00023136"/>
    </source>
</evidence>
<comment type="similarity">
    <text evidence="3">Belongs to the FPP/GGPP synthase family.</text>
</comment>
<dbReference type="SUPFAM" id="SSF53187">
    <property type="entry name" value="Zn-dependent exopeptidases"/>
    <property type="match status" value="1"/>
</dbReference>
<comment type="cofactor">
    <cofactor evidence="1">
        <name>Mg(2+)</name>
        <dbReference type="ChEBI" id="CHEBI:18420"/>
    </cofactor>
</comment>
<comment type="caution">
    <text evidence="16">The sequence shown here is derived from an EMBL/GenBank/DDBJ whole genome shotgun (WGS) entry which is preliminary data.</text>
</comment>
<evidence type="ECO:0000256" key="13">
    <source>
        <dbReference type="SAM" id="MobiDB-lite"/>
    </source>
</evidence>
<dbReference type="PROSITE" id="PS00723">
    <property type="entry name" value="POLYPRENYL_SYNTHASE_1"/>
    <property type="match status" value="1"/>
</dbReference>
<feature type="domain" description="SSD" evidence="15">
    <location>
        <begin position="1659"/>
        <end position="1784"/>
    </location>
</feature>
<dbReference type="GO" id="GO:0016813">
    <property type="term" value="F:hydrolase activity, acting on carbon-nitrogen (but not peptide) bonds, in linear amidines"/>
    <property type="evidence" value="ECO:0007669"/>
    <property type="project" value="InterPro"/>
</dbReference>
<evidence type="ECO:0000256" key="7">
    <source>
        <dbReference type="ARBA" id="ARBA00022801"/>
    </source>
</evidence>
<dbReference type="GO" id="GO:0005737">
    <property type="term" value="C:cytoplasm"/>
    <property type="evidence" value="ECO:0007669"/>
    <property type="project" value="UniProtKB-ARBA"/>
</dbReference>